<feature type="compositionally biased region" description="Pro residues" evidence="10">
    <location>
        <begin position="866"/>
        <end position="876"/>
    </location>
</feature>
<keyword evidence="6" id="KW-0539">Nucleus</keyword>
<keyword evidence="13" id="KW-1185">Reference proteome</keyword>
<dbReference type="FunFam" id="1.25.40.20:FF:000008">
    <property type="entry name" value="Apoptosis-stimulating of p53 protein 2 isoform 1"/>
    <property type="match status" value="1"/>
</dbReference>
<dbReference type="GO" id="GO:0002039">
    <property type="term" value="F:p53 binding"/>
    <property type="evidence" value="ECO:0007669"/>
    <property type="project" value="InterPro"/>
</dbReference>
<feature type="compositionally biased region" description="Basic and acidic residues" evidence="10">
    <location>
        <begin position="783"/>
        <end position="815"/>
    </location>
</feature>
<feature type="repeat" description="ANK" evidence="7">
    <location>
        <begin position="996"/>
        <end position="1028"/>
    </location>
</feature>
<keyword evidence="2 8" id="KW-0728">SH3 domain</keyword>
<evidence type="ECO:0000313" key="13">
    <source>
        <dbReference type="Proteomes" id="UP000078541"/>
    </source>
</evidence>
<dbReference type="PROSITE" id="PS50088">
    <property type="entry name" value="ANK_REPEAT"/>
    <property type="match status" value="2"/>
</dbReference>
<keyword evidence="3" id="KW-0053">Apoptosis</keyword>
<protein>
    <submittedName>
        <fullName evidence="12">Apoptosis-stimulating of p53 protein 1</fullName>
    </submittedName>
</protein>
<dbReference type="PROSITE" id="PS50297">
    <property type="entry name" value="ANK_REP_REGION"/>
    <property type="match status" value="2"/>
</dbReference>
<evidence type="ECO:0000259" key="11">
    <source>
        <dbReference type="PROSITE" id="PS50002"/>
    </source>
</evidence>
<feature type="region of interest" description="Disordered" evidence="10">
    <location>
        <begin position="651"/>
        <end position="753"/>
    </location>
</feature>
<feature type="compositionally biased region" description="Basic residues" evidence="10">
    <location>
        <begin position="20"/>
        <end position="30"/>
    </location>
</feature>
<keyword evidence="5 7" id="KW-0040">ANK repeat</keyword>
<dbReference type="PANTHER" id="PTHR24131">
    <property type="entry name" value="APOPTOSIS-STIMULATING OF P53 PROTEIN"/>
    <property type="match status" value="1"/>
</dbReference>
<evidence type="ECO:0000256" key="4">
    <source>
        <dbReference type="ARBA" id="ARBA00022737"/>
    </source>
</evidence>
<dbReference type="InterPro" id="IPR035979">
    <property type="entry name" value="RBD_domain_sf"/>
</dbReference>
<dbReference type="InterPro" id="IPR036770">
    <property type="entry name" value="Ankyrin_rpt-contain_sf"/>
</dbReference>
<dbReference type="Pfam" id="PF00018">
    <property type="entry name" value="SH3_1"/>
    <property type="match status" value="1"/>
</dbReference>
<dbReference type="SUPFAM" id="SSF48403">
    <property type="entry name" value="Ankyrin repeat"/>
    <property type="match status" value="1"/>
</dbReference>
<feature type="coiled-coil region" evidence="9">
    <location>
        <begin position="68"/>
        <end position="131"/>
    </location>
</feature>
<dbReference type="GO" id="GO:0006915">
    <property type="term" value="P:apoptotic process"/>
    <property type="evidence" value="ECO:0007669"/>
    <property type="project" value="UniProtKB-KW"/>
</dbReference>
<name>A0A195FFQ5_9HYME</name>
<dbReference type="SUPFAM" id="SSF50044">
    <property type="entry name" value="SH3-domain"/>
    <property type="match status" value="1"/>
</dbReference>
<evidence type="ECO:0000256" key="10">
    <source>
        <dbReference type="SAM" id="MobiDB-lite"/>
    </source>
</evidence>
<dbReference type="InterPro" id="IPR036028">
    <property type="entry name" value="SH3-like_dom_sf"/>
</dbReference>
<dbReference type="SMART" id="SM00248">
    <property type="entry name" value="ANK"/>
    <property type="match status" value="2"/>
</dbReference>
<proteinExistence type="predicted"/>
<feature type="compositionally biased region" description="Polar residues" evidence="10">
    <location>
        <begin position="839"/>
        <end position="857"/>
    </location>
</feature>
<dbReference type="SMART" id="SM00326">
    <property type="entry name" value="SH3"/>
    <property type="match status" value="1"/>
</dbReference>
<feature type="compositionally biased region" description="Gly residues" evidence="10">
    <location>
        <begin position="188"/>
        <end position="200"/>
    </location>
</feature>
<dbReference type="Proteomes" id="UP000078541">
    <property type="component" value="Unassembled WGS sequence"/>
</dbReference>
<dbReference type="GO" id="GO:0005634">
    <property type="term" value="C:nucleus"/>
    <property type="evidence" value="ECO:0007669"/>
    <property type="project" value="UniProtKB-SubCell"/>
</dbReference>
<feature type="domain" description="SH3" evidence="11">
    <location>
        <begin position="1095"/>
        <end position="1157"/>
    </location>
</feature>
<dbReference type="CDD" id="cd11807">
    <property type="entry name" value="SH3_ASPP"/>
    <property type="match status" value="1"/>
</dbReference>
<dbReference type="PROSITE" id="PS50002">
    <property type="entry name" value="SH3"/>
    <property type="match status" value="1"/>
</dbReference>
<evidence type="ECO:0000256" key="6">
    <source>
        <dbReference type="ARBA" id="ARBA00023242"/>
    </source>
</evidence>
<dbReference type="GO" id="GO:0042981">
    <property type="term" value="P:regulation of apoptotic process"/>
    <property type="evidence" value="ECO:0007669"/>
    <property type="project" value="InterPro"/>
</dbReference>
<feature type="region of interest" description="Disordered" evidence="10">
    <location>
        <begin position="384"/>
        <end position="492"/>
    </location>
</feature>
<sequence>MLACVYPRENFEVKTVAVKLHHGKSKRKSKSVPAKEKLPSNATETECNNGEQVSSELAVGGGGAVLVLSELESMAARQQREIAQQRRLLEQKEARLAVLRGAQEPAQQDRLARLRHKLDQQQSKLNRLRLLRSQTDQSRVNNATLTSDLDCIRALFNEKEKELSLAVAKVEELTRQLEELRGRQNAPAGGGSAGSIGGSLTGATGNGHLVTPASAELEKLRRELMYRNKMNEQQNQVVSQQRQALAQRQAEMASIDARIAQLQSRLQRKRALNQRLTQVGPNGSGVNNTGFPDTKLDGFNNSGKLRPAGNIAAIEPYSHIPNDNDFNLNKNDPKYQTLPYNTKFTMNFKAIEDDVNKNKIQHSASASQLGQRPTFQQYGHQIVHSQSQSHIQGQSQLLGSNQQQQQHNQNLGNQPTTIQSSCNYNNNNNNNNNNNSNNLICNTAHNFSPDNLSQGLRLHQGHQHQQQSQTQQQQQHQNSNLQQKQHNVTSISGASTTSNLVGVTVPSIIQTTQNQHRNLQQTVGGHQKPVSSVAPSFSVKSQIYQTSSTKIHPVMPQTLSLLGRGHNNAAQNYIGNNQQLATANTQLQSSAGNQETNYRHGYPVAQQQQQQQQQQQYQNQTNIHGSSPAAVYQIQSSSNLVGLHGTTTTFGNSSQKYNQSSQVLSPNDLGQSQDQILNNQKTKFESSKSQDKFEHALPSNNKHEQQQQQHEGRLSNKYDHNPTFKHESSSASQYKSEYKSEPSKYESSGQSKFEMVSAKYEPNSTTKHAVDHVAAKFEIPAKTPDRPFEFDKPATKSSDSERKNFNEPRIEDKTKPALPPKPSKPNPPPRLTHHEKIDVSSSEGINECKMTNTNLNSRSDKDEEIPPIPTSEPPESPTETQLANHQIIKARPLTLKKVPISEQPKLRYAKSNVHVCKITNEDNIGDDGSKISEVMRRKKGNLKSTSTGGSSGKVNLSRRVSFDPLALLLDASLEGELELVKKTAKEVANPSSANDEGITALHNAICAGHLEIVKFLVEFGCDVNAQDSDGWTPLHCAASCNNLSMVRFLVEHGACIFATTLSDHETAAEKCEEDEEGFDGCSEYLYSVQEKLGIMNNGQVYAVFDYEAQHADELSLKNGDSVIVLRKGDDNEREWWWSKLGHKEGYVPRNLLGFSYGTATKQLSMIDAHRLSTTVMHKFRKLSQLKKKRERTLNVRLPHVIKDKKEVEQLFEGNFHIKLPRQSSKSCHIIFPTVEEKIKNYKLAKGKTIDGKRIVIQPLREIVFKKEINTRKKVFIPEIKPDIEVTKTLFISNVTSGTKSHEIRGALPGCVGVTLLKSYNKDFRSAMVKMENIQIAAEYLTEKHKWPVLNGHKICMKRDTRAKHKRGRPTSILKIHNENTIEKCNSSKSLNCTEVNNDSN</sequence>
<dbReference type="SUPFAM" id="SSF54928">
    <property type="entry name" value="RNA-binding domain, RBD"/>
    <property type="match status" value="1"/>
</dbReference>
<evidence type="ECO:0000256" key="7">
    <source>
        <dbReference type="PROSITE-ProRule" id="PRU00023"/>
    </source>
</evidence>
<dbReference type="InterPro" id="IPR001452">
    <property type="entry name" value="SH3_domain"/>
</dbReference>
<dbReference type="InterPro" id="IPR047163">
    <property type="entry name" value="ASPP1/2"/>
</dbReference>
<dbReference type="STRING" id="34720.A0A195FFQ5"/>
<feature type="region of interest" description="Disordered" evidence="10">
    <location>
        <begin position="20"/>
        <end position="52"/>
    </location>
</feature>
<dbReference type="Pfam" id="PF12796">
    <property type="entry name" value="Ank_2"/>
    <property type="match status" value="1"/>
</dbReference>
<evidence type="ECO:0000256" key="5">
    <source>
        <dbReference type="ARBA" id="ARBA00023043"/>
    </source>
</evidence>
<keyword evidence="9" id="KW-0175">Coiled coil</keyword>
<feature type="compositionally biased region" description="Low complexity" evidence="10">
    <location>
        <begin position="453"/>
        <end position="487"/>
    </location>
</feature>
<keyword evidence="4" id="KW-0677">Repeat</keyword>
<feature type="compositionally biased region" description="Low complexity" evidence="10">
    <location>
        <begin position="423"/>
        <end position="438"/>
    </location>
</feature>
<feature type="repeat" description="ANK" evidence="7">
    <location>
        <begin position="1029"/>
        <end position="1061"/>
    </location>
</feature>
<feature type="compositionally biased region" description="Basic and acidic residues" evidence="10">
    <location>
        <begin position="682"/>
        <end position="728"/>
    </location>
</feature>
<feature type="compositionally biased region" description="Polar residues" evidence="10">
    <location>
        <begin position="651"/>
        <end position="681"/>
    </location>
</feature>
<dbReference type="InterPro" id="IPR002110">
    <property type="entry name" value="Ankyrin_rpt"/>
</dbReference>
<feature type="compositionally biased region" description="Polar residues" evidence="10">
    <location>
        <begin position="40"/>
        <end position="52"/>
    </location>
</feature>
<dbReference type="PANTHER" id="PTHR24131:SF10">
    <property type="entry name" value="ANKYRIN-REPEAT, SH3-DOMAIN, AND PROLINE-RICH-REGION CONTAINING PROTEIN, ISOFORM B"/>
    <property type="match status" value="1"/>
</dbReference>
<feature type="region of interest" description="Disordered" evidence="10">
    <location>
        <begin position="181"/>
        <end position="209"/>
    </location>
</feature>
<dbReference type="EMBL" id="KQ981625">
    <property type="protein sequence ID" value="KYN39181.1"/>
    <property type="molecule type" value="Genomic_DNA"/>
</dbReference>
<dbReference type="GO" id="GO:0003676">
    <property type="term" value="F:nucleic acid binding"/>
    <property type="evidence" value="ECO:0007669"/>
    <property type="project" value="InterPro"/>
</dbReference>
<feature type="compositionally biased region" description="Pro residues" evidence="10">
    <location>
        <begin position="817"/>
        <end position="830"/>
    </location>
</feature>
<gene>
    <name evidence="12" type="ORF">ALC56_06607</name>
</gene>
<feature type="compositionally biased region" description="Polar residues" evidence="10">
    <location>
        <begin position="439"/>
        <end position="452"/>
    </location>
</feature>
<comment type="subcellular location">
    <subcellularLocation>
        <location evidence="1">Nucleus</location>
    </subcellularLocation>
</comment>
<evidence type="ECO:0000256" key="1">
    <source>
        <dbReference type="ARBA" id="ARBA00004123"/>
    </source>
</evidence>
<accession>A0A195FFQ5</accession>
<evidence type="ECO:0000313" key="12">
    <source>
        <dbReference type="EMBL" id="KYN39181.1"/>
    </source>
</evidence>
<evidence type="ECO:0000256" key="3">
    <source>
        <dbReference type="ARBA" id="ARBA00022703"/>
    </source>
</evidence>
<feature type="region of interest" description="Disordered" evidence="10">
    <location>
        <begin position="778"/>
        <end position="882"/>
    </location>
</feature>
<evidence type="ECO:0000256" key="9">
    <source>
        <dbReference type="SAM" id="Coils"/>
    </source>
</evidence>
<evidence type="ECO:0000256" key="8">
    <source>
        <dbReference type="PROSITE-ProRule" id="PRU00192"/>
    </source>
</evidence>
<feature type="compositionally biased region" description="Low complexity" evidence="10">
    <location>
        <begin position="384"/>
        <end position="414"/>
    </location>
</feature>
<feature type="region of interest" description="Disordered" evidence="10">
    <location>
        <begin position="514"/>
        <end position="533"/>
    </location>
</feature>
<dbReference type="Gene3D" id="1.25.40.20">
    <property type="entry name" value="Ankyrin repeat-containing domain"/>
    <property type="match status" value="1"/>
</dbReference>
<feature type="coiled-coil region" evidence="9">
    <location>
        <begin position="245"/>
        <end position="279"/>
    </location>
</feature>
<organism evidence="12 13">
    <name type="scientific">Trachymyrmex septentrionalis</name>
    <dbReference type="NCBI Taxonomy" id="34720"/>
    <lineage>
        <taxon>Eukaryota</taxon>
        <taxon>Metazoa</taxon>
        <taxon>Ecdysozoa</taxon>
        <taxon>Arthropoda</taxon>
        <taxon>Hexapoda</taxon>
        <taxon>Insecta</taxon>
        <taxon>Pterygota</taxon>
        <taxon>Neoptera</taxon>
        <taxon>Endopterygota</taxon>
        <taxon>Hymenoptera</taxon>
        <taxon>Apocrita</taxon>
        <taxon>Aculeata</taxon>
        <taxon>Formicoidea</taxon>
        <taxon>Formicidae</taxon>
        <taxon>Myrmicinae</taxon>
        <taxon>Trachymyrmex</taxon>
    </lineage>
</organism>
<reference evidence="12 13" key="1">
    <citation type="submission" date="2016-03" db="EMBL/GenBank/DDBJ databases">
        <title>Trachymyrmex septentrionalis WGS genome.</title>
        <authorList>
            <person name="Nygaard S."/>
            <person name="Hu H."/>
            <person name="Boomsma J."/>
            <person name="Zhang G."/>
        </authorList>
    </citation>
    <scope>NUCLEOTIDE SEQUENCE [LARGE SCALE GENOMIC DNA]</scope>
    <source>
        <strain evidence="12">Tsep2-gDNA-1</strain>
        <tissue evidence="12">Whole body</tissue>
    </source>
</reference>
<evidence type="ECO:0000256" key="2">
    <source>
        <dbReference type="ARBA" id="ARBA00022443"/>
    </source>
</evidence>